<comment type="function">
    <text evidence="11">Responsible for channeling the electrons from the oxidation of dihydroorotate from the FMN redox center in the PyrD type B subunit to the ultimate electron acceptor NAD(+).</text>
</comment>
<dbReference type="SUPFAM" id="SSF63380">
    <property type="entry name" value="Riboflavin synthase domain-like"/>
    <property type="match status" value="1"/>
</dbReference>
<reference evidence="16" key="1">
    <citation type="submission" date="2017-02" db="EMBL/GenBank/DDBJ databases">
        <authorList>
            <person name="Dridi B."/>
        </authorList>
    </citation>
    <scope>NUCLEOTIDE SEQUENCE [LARGE SCALE GENOMIC DNA]</scope>
    <source>
        <strain evidence="16">bH819</strain>
    </source>
</reference>
<feature type="binding site" evidence="11 13">
    <location>
        <position position="246"/>
    </location>
    <ligand>
        <name>[2Fe-2S] cluster</name>
        <dbReference type="ChEBI" id="CHEBI:190135"/>
    </ligand>
</feature>
<dbReference type="GO" id="GO:0016491">
    <property type="term" value="F:oxidoreductase activity"/>
    <property type="evidence" value="ECO:0007669"/>
    <property type="project" value="UniProtKB-KW"/>
</dbReference>
<dbReference type="SUPFAM" id="SSF52343">
    <property type="entry name" value="Ferredoxin reductase-like, C-terminal NADP-linked domain"/>
    <property type="match status" value="1"/>
</dbReference>
<dbReference type="PANTHER" id="PTHR43513">
    <property type="entry name" value="DIHYDROOROTATE DEHYDROGENASE B (NAD(+)), ELECTRON TRANSFER SUBUNIT"/>
    <property type="match status" value="1"/>
</dbReference>
<dbReference type="Gene3D" id="3.40.50.80">
    <property type="entry name" value="Nucleotide-binding domain of ferredoxin-NADP reductase (FNR) module"/>
    <property type="match status" value="1"/>
</dbReference>
<keyword evidence="5 11" id="KW-0479">Metal-binding</keyword>
<dbReference type="PANTHER" id="PTHR43513:SF3">
    <property type="entry name" value="DIHYDROOROTATE DEHYDROGENASE B (NAD(+)), ELECTRON TRANSFER SUBUNIT-RELATED"/>
    <property type="match status" value="1"/>
</dbReference>
<dbReference type="HAMAP" id="MF_01211">
    <property type="entry name" value="DHODB_Fe_S_bind"/>
    <property type="match status" value="1"/>
</dbReference>
<dbReference type="Proteomes" id="UP000195918">
    <property type="component" value="Unassembled WGS sequence"/>
</dbReference>
<evidence type="ECO:0000259" key="14">
    <source>
        <dbReference type="PROSITE" id="PS51384"/>
    </source>
</evidence>
<comment type="subunit">
    <text evidence="11">Heterotetramer of 2 PyrK and 2 PyrD type B subunits.</text>
</comment>
<name>A0A1X6WNC6_9ENTE</name>
<comment type="cofactor">
    <cofactor evidence="11 12">
        <name>FAD</name>
        <dbReference type="ChEBI" id="CHEBI:57692"/>
    </cofactor>
    <text evidence="11 12">Binds 1 FAD per subunit.</text>
</comment>
<dbReference type="Pfam" id="PF10418">
    <property type="entry name" value="DHODB_Fe-S_bind"/>
    <property type="match status" value="1"/>
</dbReference>
<feature type="domain" description="FAD-binding FR-type" evidence="14">
    <location>
        <begin position="1"/>
        <end position="100"/>
    </location>
</feature>
<dbReference type="InterPro" id="IPR037117">
    <property type="entry name" value="Dihydroorotate_DH_ele_sf"/>
</dbReference>
<comment type="cofactor">
    <cofactor evidence="13">
        <name>[2Fe-2S] cluster</name>
        <dbReference type="ChEBI" id="CHEBI:190135"/>
    </cofactor>
    <text evidence="13">Binds 1 [2Fe-2S] cluster per subunit.</text>
</comment>
<dbReference type="RefSeq" id="WP_086951466.1">
    <property type="nucleotide sequence ID" value="NZ_FWFD01000009.1"/>
</dbReference>
<keyword evidence="15" id="KW-0560">Oxidoreductase</keyword>
<feature type="binding site" evidence="11 12">
    <location>
        <begin position="68"/>
        <end position="70"/>
    </location>
    <ligand>
        <name>FAD</name>
        <dbReference type="ChEBI" id="CHEBI:57692"/>
    </ligand>
</feature>
<dbReference type="InterPro" id="IPR017938">
    <property type="entry name" value="Riboflavin_synthase-like_b-brl"/>
</dbReference>
<keyword evidence="3 11" id="KW-0285">Flavoprotein</keyword>
<dbReference type="InterPro" id="IPR017927">
    <property type="entry name" value="FAD-bd_FR_type"/>
</dbReference>
<dbReference type="CDD" id="cd06218">
    <property type="entry name" value="DHOD_e_trans"/>
    <property type="match status" value="1"/>
</dbReference>
<evidence type="ECO:0000256" key="8">
    <source>
        <dbReference type="ARBA" id="ARBA00022982"/>
    </source>
</evidence>
<dbReference type="Gene3D" id="2.40.30.10">
    <property type="entry name" value="Translation factors"/>
    <property type="match status" value="1"/>
</dbReference>
<dbReference type="InterPro" id="IPR039261">
    <property type="entry name" value="FNR_nucleotide-bd"/>
</dbReference>
<evidence type="ECO:0000256" key="5">
    <source>
        <dbReference type="ARBA" id="ARBA00022723"/>
    </source>
</evidence>
<dbReference type="OrthoDB" id="9778346at2"/>
<proteinExistence type="inferred from homology"/>
<dbReference type="PROSITE" id="PS51384">
    <property type="entry name" value="FAD_FR"/>
    <property type="match status" value="1"/>
</dbReference>
<keyword evidence="10 11" id="KW-0411">Iron-sulfur</keyword>
<dbReference type="InterPro" id="IPR012165">
    <property type="entry name" value="Cyt_c3_hydrogenase_gsu"/>
</dbReference>
<keyword evidence="9 11" id="KW-0408">Iron</keyword>
<feature type="binding site" evidence="11 13">
    <location>
        <position position="223"/>
    </location>
    <ligand>
        <name>[2Fe-2S] cluster</name>
        <dbReference type="ChEBI" id="CHEBI:190135"/>
    </ligand>
</feature>
<comment type="cofactor">
    <cofactor evidence="11">
        <name>[2Fe-2S] cluster</name>
        <dbReference type="ChEBI" id="CHEBI:190135"/>
    </cofactor>
    <text evidence="11">Binds 1 [2Fe-2S] cluster per subunit.</text>
</comment>
<dbReference type="GO" id="GO:0050660">
    <property type="term" value="F:flavin adenine dinucleotide binding"/>
    <property type="evidence" value="ECO:0007669"/>
    <property type="project" value="InterPro"/>
</dbReference>
<dbReference type="AlphaFoldDB" id="A0A1X6WNC6"/>
<feature type="binding site" evidence="11 12">
    <location>
        <begin position="51"/>
        <end position="54"/>
    </location>
    <ligand>
        <name>FAD</name>
        <dbReference type="ChEBI" id="CHEBI:57692"/>
    </ligand>
</feature>
<dbReference type="InterPro" id="IPR023455">
    <property type="entry name" value="Dihydroorotate_DHASE_ETsu"/>
</dbReference>
<organism evidence="15 16">
    <name type="scientific">Vagococcus fluvialis bH819</name>
    <dbReference type="NCBI Taxonomy" id="1255619"/>
    <lineage>
        <taxon>Bacteria</taxon>
        <taxon>Bacillati</taxon>
        <taxon>Bacillota</taxon>
        <taxon>Bacilli</taxon>
        <taxon>Lactobacillales</taxon>
        <taxon>Enterococcaceae</taxon>
        <taxon>Vagococcus</taxon>
    </lineage>
</organism>
<evidence type="ECO:0000313" key="16">
    <source>
        <dbReference type="Proteomes" id="UP000195918"/>
    </source>
</evidence>
<keyword evidence="7 11" id="KW-0665">Pyrimidine biosynthesis</keyword>
<evidence type="ECO:0000256" key="11">
    <source>
        <dbReference type="HAMAP-Rule" id="MF_01211"/>
    </source>
</evidence>
<evidence type="ECO:0000256" key="4">
    <source>
        <dbReference type="ARBA" id="ARBA00022714"/>
    </source>
</evidence>
<sequence>MKQEMMLIESQIELAPRIFELTLKGEMVDQMETSGQFLHIRVPRSDLLLRRPISLAEVNHEESTCKVIYRVDGCGTRAISELTKGQEIDVLGPLGNGFTTEFVKEDDVIFVVGGGIGVPPLYELGKGLKDKKAKLVFLQGFGTKDAIFYEKEFSELGMLMIATDDGSYGYKGHTGHLIEKALKVYPNPAGVFACGPTGLLRAVEGAFTDHPHVYLSMEERMACGVGACYACVCQSKEDLTVNKKVCDEGPVFKSGEVII</sequence>
<dbReference type="EMBL" id="FWFD01000009">
    <property type="protein sequence ID" value="SLM85831.1"/>
    <property type="molecule type" value="Genomic_DNA"/>
</dbReference>
<evidence type="ECO:0000256" key="2">
    <source>
        <dbReference type="ARBA" id="ARBA00022448"/>
    </source>
</evidence>
<evidence type="ECO:0000256" key="6">
    <source>
        <dbReference type="ARBA" id="ARBA00022827"/>
    </source>
</evidence>
<keyword evidence="8 11" id="KW-0249">Electron transport</keyword>
<evidence type="ECO:0000256" key="13">
    <source>
        <dbReference type="PIRSR" id="PIRSR006816-2"/>
    </source>
</evidence>
<dbReference type="InterPro" id="IPR050353">
    <property type="entry name" value="PyrK_electron_transfer"/>
</dbReference>
<accession>A0A1X6WNC6</accession>
<keyword evidence="16" id="KW-1185">Reference proteome</keyword>
<evidence type="ECO:0000256" key="9">
    <source>
        <dbReference type="ARBA" id="ARBA00023004"/>
    </source>
</evidence>
<dbReference type="Gene3D" id="2.10.240.10">
    <property type="entry name" value="Dihydroorotate dehydrogenase, electron transfer subunit"/>
    <property type="match status" value="1"/>
</dbReference>
<feature type="binding site" evidence="11 13">
    <location>
        <position position="228"/>
    </location>
    <ligand>
        <name>[2Fe-2S] cluster</name>
        <dbReference type="ChEBI" id="CHEBI:190135"/>
    </ligand>
</feature>
<evidence type="ECO:0000313" key="15">
    <source>
        <dbReference type="EMBL" id="SLM85831.1"/>
    </source>
</evidence>
<dbReference type="GO" id="GO:0044205">
    <property type="term" value="P:'de novo' UMP biosynthetic process"/>
    <property type="evidence" value="ECO:0007669"/>
    <property type="project" value="UniProtKB-UniRule"/>
</dbReference>
<protein>
    <recommendedName>
        <fullName evidence="11">Dihydroorotate dehydrogenase B (NAD(+)), electron transfer subunit</fullName>
    </recommendedName>
    <alternativeName>
        <fullName evidence="11">Dihydroorotate oxidase B, electron transfer subunit</fullName>
    </alternativeName>
</protein>
<comment type="similarity">
    <text evidence="1 11">Belongs to the PyrK family.</text>
</comment>
<dbReference type="GO" id="GO:0051537">
    <property type="term" value="F:2 iron, 2 sulfur cluster binding"/>
    <property type="evidence" value="ECO:0007669"/>
    <property type="project" value="UniProtKB-KW"/>
</dbReference>
<keyword evidence="2 11" id="KW-0813">Transport</keyword>
<gene>
    <name evidence="11" type="primary">pyrK</name>
    <name evidence="15" type="ORF">FM121_07000</name>
</gene>
<evidence type="ECO:0000256" key="12">
    <source>
        <dbReference type="PIRSR" id="PIRSR006816-1"/>
    </source>
</evidence>
<feature type="binding site" evidence="11 13">
    <location>
        <position position="231"/>
    </location>
    <ligand>
        <name>[2Fe-2S] cluster</name>
        <dbReference type="ChEBI" id="CHEBI:190135"/>
    </ligand>
</feature>
<keyword evidence="4 11" id="KW-0001">2Fe-2S</keyword>
<evidence type="ECO:0000256" key="7">
    <source>
        <dbReference type="ARBA" id="ARBA00022975"/>
    </source>
</evidence>
<dbReference type="InterPro" id="IPR019480">
    <property type="entry name" value="Dihydroorotate_DH_Fe-S-bd"/>
</dbReference>
<dbReference type="GO" id="GO:0046872">
    <property type="term" value="F:metal ion binding"/>
    <property type="evidence" value="ECO:0007669"/>
    <property type="project" value="UniProtKB-KW"/>
</dbReference>
<dbReference type="NCBIfam" id="NF000797">
    <property type="entry name" value="PRK00054.1-2"/>
    <property type="match status" value="1"/>
</dbReference>
<comment type="pathway">
    <text evidence="11">Pyrimidine metabolism; UMP biosynthesis via de novo pathway; orotate from (S)-dihydroorotate (NAD(+) route): step 1/1.</text>
</comment>
<dbReference type="UniPathway" id="UPA00070">
    <property type="reaction ID" value="UER00945"/>
</dbReference>
<dbReference type="GO" id="GO:0009055">
    <property type="term" value="F:electron transfer activity"/>
    <property type="evidence" value="ECO:0007669"/>
    <property type="project" value="UniProtKB-UniRule"/>
</dbReference>
<evidence type="ECO:0000256" key="10">
    <source>
        <dbReference type="ARBA" id="ARBA00023014"/>
    </source>
</evidence>
<keyword evidence="6 11" id="KW-0274">FAD</keyword>
<evidence type="ECO:0000256" key="3">
    <source>
        <dbReference type="ARBA" id="ARBA00022630"/>
    </source>
</evidence>
<evidence type="ECO:0000256" key="1">
    <source>
        <dbReference type="ARBA" id="ARBA00006422"/>
    </source>
</evidence>
<dbReference type="PIRSF" id="PIRSF006816">
    <property type="entry name" value="Cyc3_hyd_g"/>
    <property type="match status" value="1"/>
</dbReference>
<feature type="binding site" evidence="11 12">
    <location>
        <begin position="75"/>
        <end position="76"/>
    </location>
    <ligand>
        <name>FAD</name>
        <dbReference type="ChEBI" id="CHEBI:57692"/>
    </ligand>
</feature>